<dbReference type="EMBL" id="PCVY01000029">
    <property type="protein sequence ID" value="PIQ86802.1"/>
    <property type="molecule type" value="Genomic_DNA"/>
</dbReference>
<gene>
    <name evidence="1" type="ORF">COV74_03425</name>
</gene>
<reference evidence="1 2" key="1">
    <citation type="submission" date="2017-09" db="EMBL/GenBank/DDBJ databases">
        <title>Depth-based differentiation of microbial function through sediment-hosted aquifers and enrichment of novel symbionts in the deep terrestrial subsurface.</title>
        <authorList>
            <person name="Probst A.J."/>
            <person name="Ladd B."/>
            <person name="Jarett J.K."/>
            <person name="Geller-Mcgrath D.E."/>
            <person name="Sieber C.M."/>
            <person name="Emerson J.B."/>
            <person name="Anantharaman K."/>
            <person name="Thomas B.C."/>
            <person name="Malmstrom R."/>
            <person name="Stieglmeier M."/>
            <person name="Klingl A."/>
            <person name="Woyke T."/>
            <person name="Ryan C.M."/>
            <person name="Banfield J.F."/>
        </authorList>
    </citation>
    <scope>NUCLEOTIDE SEQUENCE [LARGE SCALE GENOMIC DNA]</scope>
    <source>
        <strain evidence="1">CG11_big_fil_rev_8_21_14_0_20_45_26</strain>
    </source>
</reference>
<organism evidence="1 2">
    <name type="scientific">Candidatus Abzuiibacterium crystallinum</name>
    <dbReference type="NCBI Taxonomy" id="1974748"/>
    <lineage>
        <taxon>Bacteria</taxon>
        <taxon>Pseudomonadati</taxon>
        <taxon>Candidatus Omnitrophota</taxon>
        <taxon>Candidatus Abzuiibacterium</taxon>
    </lineage>
</organism>
<accession>A0A2H0LQW0</accession>
<protein>
    <submittedName>
        <fullName evidence="1">Uncharacterized protein</fullName>
    </submittedName>
</protein>
<comment type="caution">
    <text evidence="1">The sequence shown here is derived from an EMBL/GenBank/DDBJ whole genome shotgun (WGS) entry which is preliminary data.</text>
</comment>
<sequence length="76" mass="8694">MFEHPVTGEDVVKIFQIVPSTNFKNVKKLEQIKPNDPVSIDYQETGNGKLDAVYIEVIPLKEMPFSRKDVLQSFRG</sequence>
<proteinExistence type="predicted"/>
<evidence type="ECO:0000313" key="1">
    <source>
        <dbReference type="EMBL" id="PIQ86802.1"/>
    </source>
</evidence>
<name>A0A2H0LQW0_9BACT</name>
<dbReference type="AlphaFoldDB" id="A0A2H0LQW0"/>
<evidence type="ECO:0000313" key="2">
    <source>
        <dbReference type="Proteomes" id="UP000230859"/>
    </source>
</evidence>
<dbReference type="Proteomes" id="UP000230859">
    <property type="component" value="Unassembled WGS sequence"/>
</dbReference>